<dbReference type="Proteomes" id="UP000250043">
    <property type="component" value="Unassembled WGS sequence"/>
</dbReference>
<dbReference type="InterPro" id="IPR003323">
    <property type="entry name" value="OTU_dom"/>
</dbReference>
<dbReference type="AlphaFoldDB" id="A0A8E2B0J4"/>
<accession>A0A8E2B0J4</accession>
<comment type="catalytic activity">
    <reaction evidence="1">
        <text>Thiol-dependent hydrolysis of ester, thioester, amide, peptide and isopeptide bonds formed by the C-terminal Gly of ubiquitin (a 76-residue protein attached to proteins as an intracellular targeting signal).</text>
        <dbReference type="EC" id="3.4.19.12"/>
    </reaction>
</comment>
<dbReference type="GO" id="GO:0005634">
    <property type="term" value="C:nucleus"/>
    <property type="evidence" value="ECO:0007669"/>
    <property type="project" value="TreeGrafter"/>
</dbReference>
<protein>
    <recommendedName>
        <fullName evidence="2">ubiquitinyl hydrolase 1</fullName>
        <ecNumber evidence="2">3.4.19.12</ecNumber>
    </recommendedName>
</protein>
<dbReference type="GO" id="GO:0043130">
    <property type="term" value="F:ubiquitin binding"/>
    <property type="evidence" value="ECO:0007669"/>
    <property type="project" value="TreeGrafter"/>
</dbReference>
<dbReference type="EMBL" id="KV722439">
    <property type="protein sequence ID" value="OCH88935.1"/>
    <property type="molecule type" value="Genomic_DNA"/>
</dbReference>
<dbReference type="Gene3D" id="3.30.200.60">
    <property type="entry name" value="Peptidase C65 Otubain, subdomain 1"/>
    <property type="match status" value="1"/>
</dbReference>
<keyword evidence="6" id="KW-0788">Thiol protease</keyword>
<evidence type="ECO:0000256" key="3">
    <source>
        <dbReference type="ARBA" id="ARBA00022670"/>
    </source>
</evidence>
<dbReference type="PROSITE" id="PS50802">
    <property type="entry name" value="OTU"/>
    <property type="match status" value="1"/>
</dbReference>
<dbReference type="GO" id="GO:0071108">
    <property type="term" value="P:protein K48-linked deubiquitination"/>
    <property type="evidence" value="ECO:0007669"/>
    <property type="project" value="TreeGrafter"/>
</dbReference>
<evidence type="ECO:0000313" key="9">
    <source>
        <dbReference type="Proteomes" id="UP000250043"/>
    </source>
</evidence>
<dbReference type="InterPro" id="IPR042467">
    <property type="entry name" value="Peptidase_C65_otubain_sub2"/>
</dbReference>
<keyword evidence="3" id="KW-0645">Protease</keyword>
<evidence type="ECO:0000256" key="6">
    <source>
        <dbReference type="ARBA" id="ARBA00022807"/>
    </source>
</evidence>
<dbReference type="EC" id="3.4.19.12" evidence="2"/>
<sequence length="306" mass="34662">MQAMDLPELEDLQPPEYTIMDEFQSLTPLRDYEMDAQALFAESIPDRPLVGPLVPMTSLREEYENGSQVFLKQIDWLISRGYTGVRRTKGDGDCFYRSLAFGYFERILHAPDAELAVMSAISSIESTPPLLEAAGFQPLVFEDFYETFLSLVKRILTPDENGKVLTPAALLEAFNDPEISNSIVVYLRLLTSAQIRADPEISDFLLHPETAEFVETREFCENFVEAMGKEADHPQMQALTQALRVHVVIAYLDGHSRGKEEDPVNFVDLHKAVGTVPEAEPVTLLYRPGHYDLLDTRSEDPMDYYM</sequence>
<dbReference type="CDD" id="cd22749">
    <property type="entry name" value="Otubain_C65"/>
    <property type="match status" value="1"/>
</dbReference>
<keyword evidence="5" id="KW-0378">Hydrolase</keyword>
<dbReference type="InterPro" id="IPR019400">
    <property type="entry name" value="Peptidase_C65_otubain"/>
</dbReference>
<evidence type="ECO:0000256" key="4">
    <source>
        <dbReference type="ARBA" id="ARBA00022786"/>
    </source>
</evidence>
<dbReference type="Pfam" id="PF10275">
    <property type="entry name" value="Peptidase_C65"/>
    <property type="match status" value="1"/>
</dbReference>
<dbReference type="GO" id="GO:0004843">
    <property type="term" value="F:cysteine-type deubiquitinase activity"/>
    <property type="evidence" value="ECO:0007669"/>
    <property type="project" value="UniProtKB-EC"/>
</dbReference>
<evidence type="ECO:0000313" key="8">
    <source>
        <dbReference type="EMBL" id="OCH88935.1"/>
    </source>
</evidence>
<evidence type="ECO:0000256" key="5">
    <source>
        <dbReference type="ARBA" id="ARBA00022801"/>
    </source>
</evidence>
<organism evidence="8 9">
    <name type="scientific">Obba rivulosa</name>
    <dbReference type="NCBI Taxonomy" id="1052685"/>
    <lineage>
        <taxon>Eukaryota</taxon>
        <taxon>Fungi</taxon>
        <taxon>Dikarya</taxon>
        <taxon>Basidiomycota</taxon>
        <taxon>Agaricomycotina</taxon>
        <taxon>Agaricomycetes</taxon>
        <taxon>Polyporales</taxon>
        <taxon>Gelatoporiaceae</taxon>
        <taxon>Obba</taxon>
    </lineage>
</organism>
<name>A0A8E2B0J4_9APHY</name>
<dbReference type="GO" id="GO:0006508">
    <property type="term" value="P:proteolysis"/>
    <property type="evidence" value="ECO:0007669"/>
    <property type="project" value="UniProtKB-KW"/>
</dbReference>
<dbReference type="InterPro" id="IPR042468">
    <property type="entry name" value="Peptidase_C65_otubain_sub1"/>
</dbReference>
<dbReference type="InterPro" id="IPR038765">
    <property type="entry name" value="Papain-like_cys_pep_sf"/>
</dbReference>
<reference evidence="8 9" key="1">
    <citation type="submission" date="2016-07" db="EMBL/GenBank/DDBJ databases">
        <title>Draft genome of the white-rot fungus Obba rivulosa 3A-2.</title>
        <authorList>
            <consortium name="DOE Joint Genome Institute"/>
            <person name="Miettinen O."/>
            <person name="Riley R."/>
            <person name="Acob R."/>
            <person name="Barry K."/>
            <person name="Cullen D."/>
            <person name="De Vries R."/>
            <person name="Hainaut M."/>
            <person name="Hatakka A."/>
            <person name="Henrissat B."/>
            <person name="Hilden K."/>
            <person name="Kuo R."/>
            <person name="Labutti K."/>
            <person name="Lipzen A."/>
            <person name="Makela M.R."/>
            <person name="Sandor L."/>
            <person name="Spatafora J.W."/>
            <person name="Grigoriev I.V."/>
            <person name="Hibbett D.S."/>
        </authorList>
    </citation>
    <scope>NUCLEOTIDE SEQUENCE [LARGE SCALE GENOMIC DNA]</scope>
    <source>
        <strain evidence="8 9">3A-2</strain>
    </source>
</reference>
<dbReference type="PANTHER" id="PTHR12931:SF15">
    <property type="entry name" value="UBIQUITIN THIOESTERASE OTUBAIN-LIKE"/>
    <property type="match status" value="1"/>
</dbReference>
<proteinExistence type="predicted"/>
<evidence type="ECO:0000256" key="2">
    <source>
        <dbReference type="ARBA" id="ARBA00012759"/>
    </source>
</evidence>
<dbReference type="PANTHER" id="PTHR12931">
    <property type="entry name" value="UBIQUITIN THIOLESTERASE PROTEIN OTUB"/>
    <property type="match status" value="1"/>
</dbReference>
<keyword evidence="4" id="KW-0833">Ubl conjugation pathway</keyword>
<feature type="domain" description="OTU" evidence="7">
    <location>
        <begin position="83"/>
        <end position="297"/>
    </location>
</feature>
<evidence type="ECO:0000259" key="7">
    <source>
        <dbReference type="PROSITE" id="PS50802"/>
    </source>
</evidence>
<dbReference type="OrthoDB" id="18915at2759"/>
<evidence type="ECO:0000256" key="1">
    <source>
        <dbReference type="ARBA" id="ARBA00000707"/>
    </source>
</evidence>
<gene>
    <name evidence="8" type="ORF">OBBRIDRAFT_813381</name>
</gene>
<dbReference type="SUPFAM" id="SSF54001">
    <property type="entry name" value="Cysteine proteinases"/>
    <property type="match status" value="1"/>
</dbReference>
<dbReference type="Gene3D" id="1.20.1300.20">
    <property type="entry name" value="Peptidase C65 Otubain, subdomain 2"/>
    <property type="match status" value="1"/>
</dbReference>
<keyword evidence="9" id="KW-1185">Reference proteome</keyword>